<dbReference type="GO" id="GO:0006508">
    <property type="term" value="P:proteolysis"/>
    <property type="evidence" value="ECO:0007669"/>
    <property type="project" value="UniProtKB-KW"/>
</dbReference>
<keyword evidence="2" id="KW-0645">Protease</keyword>
<dbReference type="CDD" id="cd00190">
    <property type="entry name" value="Tryp_SPc"/>
    <property type="match status" value="1"/>
</dbReference>
<dbReference type="Gene3D" id="2.20.100.10">
    <property type="entry name" value="Thrombospondin type-1 (TSP1) repeat"/>
    <property type="match status" value="1"/>
</dbReference>
<dbReference type="InterPro" id="IPR002172">
    <property type="entry name" value="LDrepeatLR_classA_rpt"/>
</dbReference>
<dbReference type="InterPro" id="IPR001254">
    <property type="entry name" value="Trypsin_dom"/>
</dbReference>
<evidence type="ECO:0000313" key="8">
    <source>
        <dbReference type="EMBL" id="CAH1232378.1"/>
    </source>
</evidence>
<dbReference type="Pfam" id="PF00089">
    <property type="entry name" value="Trypsin"/>
    <property type="match status" value="1"/>
</dbReference>
<dbReference type="InterPro" id="IPR000884">
    <property type="entry name" value="TSP1_rpt"/>
</dbReference>
<dbReference type="InterPro" id="IPR043504">
    <property type="entry name" value="Peptidase_S1_PA_chymotrypsin"/>
</dbReference>
<feature type="domain" description="Peptidase S1" evidence="7">
    <location>
        <begin position="384"/>
        <end position="612"/>
    </location>
</feature>
<evidence type="ECO:0000256" key="5">
    <source>
        <dbReference type="ARBA" id="ARBA00023157"/>
    </source>
</evidence>
<keyword evidence="4" id="KW-0720">Serine protease</keyword>
<dbReference type="EMBL" id="OV696686">
    <property type="protein sequence ID" value="CAH1232378.1"/>
    <property type="molecule type" value="Genomic_DNA"/>
</dbReference>
<dbReference type="SMART" id="SM00209">
    <property type="entry name" value="TSP1"/>
    <property type="match status" value="1"/>
</dbReference>
<keyword evidence="5" id="KW-1015">Disulfide bond</keyword>
<feature type="region of interest" description="Disordered" evidence="6">
    <location>
        <begin position="652"/>
        <end position="672"/>
    </location>
</feature>
<sequence length="963" mass="106221">MNDDVIPIVGCLVCCWDQMICSERRHPHLPCQRCSHSPLSQRPSCLLLCETKGDTFGYDGTYTHHDMSPGTMDALRAVRLGRLRRTSSVNGSMESSHRPSSRPGVKSAGGCGYNEWACASGDECIPWRWQCDTFNDCADASDENMCFECDTGSRKKRQSKNSQRRPPGTKKNLVPWNWICDGIRDCVDGRDELNCDCGQGLFSCLGANGVICVANSWKCDHILDCKDYKDESIAECGSIESRCWEGALVCAHGQFCVWQEWHCDGSNDCGDGSDEINCAKSENQNSNIVMAAWNPTSPAPTTTTAAATTTTPVPVGVWGSWTDWSACSELCDGEKTRTRICLTVQLCEGPTSETTNCGDPPPCYTEPMTGCGARQVNAYVGSHRIIGGSPAVTGAWPWLVQLKKENTNTPYCGAVLIDNLWVATAAHCIVGMGFHLYPDMLKLMVGKHYLTENSYDPHEQARKASSIIIHSGYNQYTVNNDIALVKMDQPVEYAEGGINLICLPESGEEFSEHSICYTAGWGLTEEKVQSHVIQEVKLPLVPHDTCNQPQSYNSYVTDKMLCAGKMAGGVDTCQFFSSRHGFFRRVSTRRPACSAGLQCGSSHTRDVFASAGGREKMAPGPQTLAIPWRIARGRGRTHMAEAMRRHLAVFRRSSAREEKSSQRGSTEMPAPHQRLEARLVTSYWPSLRPEAFAGVQKISDSSKLRTTSTASSRSERDAAIRLRPWETSVLRDSGSWRRRCVAVLIEQPRLQRFFGVFDIRAPPHRLQQAELSRSFATSIPTTISSCQRSGQGRTSGQRLLDLNRGFCTTGVWPTSEQGALRSCSRRLWLVVGQLDNLAASATNPCHLTQSWHHRFIEVKGLQRWSSSRILQLLRLDCGHLRTGPSPMYDLIDYHTLTACKGYASCYFNLPRSTAGGADYFSRRPTTGGTVCCTCISRCSTSGAASISMWPAAVVAVIFGRCRA</sequence>
<evidence type="ECO:0000256" key="3">
    <source>
        <dbReference type="ARBA" id="ARBA00022801"/>
    </source>
</evidence>
<reference evidence="8" key="1">
    <citation type="submission" date="2022-01" db="EMBL/GenBank/DDBJ databases">
        <authorList>
            <person name="Braso-Vives M."/>
        </authorList>
    </citation>
    <scope>NUCLEOTIDE SEQUENCE</scope>
</reference>
<dbReference type="Pfam" id="PF00057">
    <property type="entry name" value="Ldl_recept_a"/>
    <property type="match status" value="3"/>
</dbReference>
<dbReference type="GO" id="GO:0004252">
    <property type="term" value="F:serine-type endopeptidase activity"/>
    <property type="evidence" value="ECO:0007669"/>
    <property type="project" value="InterPro"/>
</dbReference>
<evidence type="ECO:0000256" key="1">
    <source>
        <dbReference type="ARBA" id="ARBA00022536"/>
    </source>
</evidence>
<evidence type="ECO:0000256" key="6">
    <source>
        <dbReference type="SAM" id="MobiDB-lite"/>
    </source>
</evidence>
<dbReference type="Gene3D" id="4.10.400.10">
    <property type="entry name" value="Low-density Lipoprotein Receptor"/>
    <property type="match status" value="4"/>
</dbReference>
<dbReference type="PANTHER" id="PTHR24252:SF7">
    <property type="entry name" value="HYALIN"/>
    <property type="match status" value="1"/>
</dbReference>
<dbReference type="OrthoDB" id="10051896at2759"/>
<dbReference type="FunFam" id="2.40.10.10:FF:000060">
    <property type="entry name" value="Acrosin"/>
    <property type="match status" value="1"/>
</dbReference>
<evidence type="ECO:0000259" key="7">
    <source>
        <dbReference type="SMART" id="SM00020"/>
    </source>
</evidence>
<keyword evidence="3" id="KW-0378">Hydrolase</keyword>
<dbReference type="CDD" id="cd00112">
    <property type="entry name" value="LDLa"/>
    <property type="match status" value="4"/>
</dbReference>
<dbReference type="InterPro" id="IPR009003">
    <property type="entry name" value="Peptidase_S1_PA"/>
</dbReference>
<dbReference type="InterPro" id="IPR023415">
    <property type="entry name" value="LDLR_class-A_CS"/>
</dbReference>
<evidence type="ECO:0000313" key="9">
    <source>
        <dbReference type="Proteomes" id="UP000838412"/>
    </source>
</evidence>
<proteinExistence type="predicted"/>
<gene>
    <name evidence="8" type="primary">TMPRSS3</name>
    <name evidence="8" type="ORF">BLAG_LOCUS1531</name>
</gene>
<dbReference type="SMART" id="SM00192">
    <property type="entry name" value="LDLa"/>
    <property type="match status" value="4"/>
</dbReference>
<protein>
    <submittedName>
        <fullName evidence="8">TMPRSS3 protein</fullName>
    </submittedName>
</protein>
<dbReference type="PRINTS" id="PR00261">
    <property type="entry name" value="LDLRECEPTOR"/>
</dbReference>
<evidence type="ECO:0000256" key="2">
    <source>
        <dbReference type="ARBA" id="ARBA00022670"/>
    </source>
</evidence>
<name>A0A8J9WDD6_BRALA</name>
<keyword evidence="9" id="KW-1185">Reference proteome</keyword>
<organism evidence="8 9">
    <name type="scientific">Branchiostoma lanceolatum</name>
    <name type="common">Common lancelet</name>
    <name type="synonym">Amphioxus lanceolatum</name>
    <dbReference type="NCBI Taxonomy" id="7740"/>
    <lineage>
        <taxon>Eukaryota</taxon>
        <taxon>Metazoa</taxon>
        <taxon>Chordata</taxon>
        <taxon>Cephalochordata</taxon>
        <taxon>Leptocardii</taxon>
        <taxon>Amphioxiformes</taxon>
        <taxon>Branchiostomatidae</taxon>
        <taxon>Branchiostoma</taxon>
    </lineage>
</organism>
<dbReference type="Proteomes" id="UP000838412">
    <property type="component" value="Chromosome 1"/>
</dbReference>
<dbReference type="InterPro" id="IPR036055">
    <property type="entry name" value="LDL_receptor-like_sf"/>
</dbReference>
<dbReference type="SUPFAM" id="SSF57424">
    <property type="entry name" value="LDL receptor-like module"/>
    <property type="match status" value="4"/>
</dbReference>
<feature type="region of interest" description="Disordered" evidence="6">
    <location>
        <begin position="87"/>
        <end position="108"/>
    </location>
</feature>
<dbReference type="SUPFAM" id="SSF50494">
    <property type="entry name" value="Trypsin-like serine proteases"/>
    <property type="match status" value="1"/>
</dbReference>
<dbReference type="PANTHER" id="PTHR24252">
    <property type="entry name" value="ACROSIN-RELATED"/>
    <property type="match status" value="1"/>
</dbReference>
<dbReference type="AlphaFoldDB" id="A0A8J9WDD6"/>
<dbReference type="SUPFAM" id="SSF82895">
    <property type="entry name" value="TSP-1 type 1 repeat"/>
    <property type="match status" value="1"/>
</dbReference>
<dbReference type="SMART" id="SM00020">
    <property type="entry name" value="Tryp_SPc"/>
    <property type="match status" value="1"/>
</dbReference>
<accession>A0A8J9WDD6</accession>
<dbReference type="InterPro" id="IPR036383">
    <property type="entry name" value="TSP1_rpt_sf"/>
</dbReference>
<dbReference type="PROSITE" id="PS01209">
    <property type="entry name" value="LDLRA_1"/>
    <property type="match status" value="1"/>
</dbReference>
<evidence type="ECO:0000256" key="4">
    <source>
        <dbReference type="ARBA" id="ARBA00022825"/>
    </source>
</evidence>
<dbReference type="Gene3D" id="2.40.10.10">
    <property type="entry name" value="Trypsin-like serine proteases"/>
    <property type="match status" value="1"/>
</dbReference>
<keyword evidence="1" id="KW-0245">EGF-like domain</keyword>